<protein>
    <recommendedName>
        <fullName evidence="3">Glycosidase</fullName>
    </recommendedName>
</protein>
<sequence length="155" mass="17479">MCELFTRVEIAFYPEHLNHWLRFGTPDVEHRLDRRRALAFFRPGRLFGYVRWSANAYGTQAWRLSIVRSASPGEDVRCIDGVAPGGIVLLFAVGKARVERALQQIDVLETDGFDPAEVSPAYFRHLHNRIAAGQPVRAYTSAQHAAHRAAQVVPK</sequence>
<gene>
    <name evidence="1" type="ORF">CKO28_20815</name>
</gene>
<evidence type="ECO:0000313" key="1">
    <source>
        <dbReference type="EMBL" id="MBK1670471.1"/>
    </source>
</evidence>
<dbReference type="Pfam" id="PF11000">
    <property type="entry name" value="DUF2840"/>
    <property type="match status" value="1"/>
</dbReference>
<evidence type="ECO:0000313" key="2">
    <source>
        <dbReference type="Proteomes" id="UP001296873"/>
    </source>
</evidence>
<dbReference type="InterPro" id="IPR021263">
    <property type="entry name" value="DUF2840"/>
</dbReference>
<keyword evidence="2" id="KW-1185">Reference proteome</keyword>
<name>A0ABS1DJ01_9PROT</name>
<organism evidence="1 2">
    <name type="scientific">Rhodovibrio sodomensis</name>
    <dbReference type="NCBI Taxonomy" id="1088"/>
    <lineage>
        <taxon>Bacteria</taxon>
        <taxon>Pseudomonadati</taxon>
        <taxon>Pseudomonadota</taxon>
        <taxon>Alphaproteobacteria</taxon>
        <taxon>Rhodospirillales</taxon>
        <taxon>Rhodovibrionaceae</taxon>
        <taxon>Rhodovibrio</taxon>
    </lineage>
</organism>
<dbReference type="EMBL" id="NRRL01000097">
    <property type="protein sequence ID" value="MBK1670471.1"/>
    <property type="molecule type" value="Genomic_DNA"/>
</dbReference>
<proteinExistence type="predicted"/>
<accession>A0ABS1DJ01</accession>
<comment type="caution">
    <text evidence="1">The sequence shown here is derived from an EMBL/GenBank/DDBJ whole genome shotgun (WGS) entry which is preliminary data.</text>
</comment>
<dbReference type="Proteomes" id="UP001296873">
    <property type="component" value="Unassembled WGS sequence"/>
</dbReference>
<dbReference type="RefSeq" id="WP_200342833.1">
    <property type="nucleotide sequence ID" value="NZ_NRRL01000097.1"/>
</dbReference>
<reference evidence="1 2" key="1">
    <citation type="journal article" date="2020" name="Microorganisms">
        <title>Osmotic Adaptation and Compatible Solute Biosynthesis of Phototrophic Bacteria as Revealed from Genome Analyses.</title>
        <authorList>
            <person name="Imhoff J.F."/>
            <person name="Rahn T."/>
            <person name="Kunzel S."/>
            <person name="Keller A."/>
            <person name="Neulinger S.C."/>
        </authorList>
    </citation>
    <scope>NUCLEOTIDE SEQUENCE [LARGE SCALE GENOMIC DNA]</scope>
    <source>
        <strain evidence="1 2">DSM 9895</strain>
    </source>
</reference>
<evidence type="ECO:0008006" key="3">
    <source>
        <dbReference type="Google" id="ProtNLM"/>
    </source>
</evidence>